<dbReference type="Proteomes" id="UP001617351">
    <property type="component" value="Unassembled WGS sequence"/>
</dbReference>
<dbReference type="RefSeq" id="WP_402385228.1">
    <property type="nucleotide sequence ID" value="NZ_JBIUYY010000013.1"/>
</dbReference>
<evidence type="ECO:0000256" key="1">
    <source>
        <dbReference type="SAM" id="MobiDB-lite"/>
    </source>
</evidence>
<dbReference type="EMBL" id="JBIUYY010000013">
    <property type="protein sequence ID" value="MFJ2824666.1"/>
    <property type="molecule type" value="Genomic_DNA"/>
</dbReference>
<feature type="region of interest" description="Disordered" evidence="1">
    <location>
        <begin position="132"/>
        <end position="158"/>
    </location>
</feature>
<name>A0ABW8EQX1_STRT5</name>
<proteinExistence type="predicted"/>
<keyword evidence="4" id="KW-1185">Reference proteome</keyword>
<evidence type="ECO:0000256" key="2">
    <source>
        <dbReference type="SAM" id="SignalP"/>
    </source>
</evidence>
<feature type="chain" id="PRO_5046520596" description="Lipoprotein" evidence="2">
    <location>
        <begin position="26"/>
        <end position="158"/>
    </location>
</feature>
<gene>
    <name evidence="3" type="ORF">ACIO7M_26605</name>
</gene>
<evidence type="ECO:0008006" key="5">
    <source>
        <dbReference type="Google" id="ProtNLM"/>
    </source>
</evidence>
<keyword evidence="2" id="KW-0732">Signal</keyword>
<sequence>MFPTSARLAACAAALPVLLLCGGCAEGGAAASPGGAEAPSASASPAPRPAPLAEIAGALGCTPEVTVDAEELREGACGTGPTAYRMATFGTEEGRTAWLAEARAYGGTYLVGPRWVVTAGSAEALAPVRDRLGGTIESAPGHGAPADGSSPHEGHGAP</sequence>
<evidence type="ECO:0000313" key="3">
    <source>
        <dbReference type="EMBL" id="MFJ2824666.1"/>
    </source>
</evidence>
<feature type="signal peptide" evidence="2">
    <location>
        <begin position="1"/>
        <end position="25"/>
    </location>
</feature>
<organism evidence="3 4">
    <name type="scientific">Streptomyces toxytricini</name>
    <name type="common">Actinomyces toxytricini</name>
    <dbReference type="NCBI Taxonomy" id="67369"/>
    <lineage>
        <taxon>Bacteria</taxon>
        <taxon>Bacillati</taxon>
        <taxon>Actinomycetota</taxon>
        <taxon>Actinomycetes</taxon>
        <taxon>Kitasatosporales</taxon>
        <taxon>Streptomycetaceae</taxon>
        <taxon>Streptomyces</taxon>
    </lineage>
</organism>
<comment type="caution">
    <text evidence="3">The sequence shown here is derived from an EMBL/GenBank/DDBJ whole genome shotgun (WGS) entry which is preliminary data.</text>
</comment>
<accession>A0ABW8EQX1</accession>
<evidence type="ECO:0000313" key="4">
    <source>
        <dbReference type="Proteomes" id="UP001617351"/>
    </source>
</evidence>
<protein>
    <recommendedName>
        <fullName evidence="5">Lipoprotein</fullName>
    </recommendedName>
</protein>
<reference evidence="3 4" key="1">
    <citation type="submission" date="2024-10" db="EMBL/GenBank/DDBJ databases">
        <title>The Natural Products Discovery Center: Release of the First 8490 Sequenced Strains for Exploring Actinobacteria Biosynthetic Diversity.</title>
        <authorList>
            <person name="Kalkreuter E."/>
            <person name="Kautsar S.A."/>
            <person name="Yang D."/>
            <person name="Bader C.D."/>
            <person name="Teijaro C.N."/>
            <person name="Fluegel L."/>
            <person name="Davis C.M."/>
            <person name="Simpson J.R."/>
            <person name="Lauterbach L."/>
            <person name="Steele A.D."/>
            <person name="Gui C."/>
            <person name="Meng S."/>
            <person name="Li G."/>
            <person name="Viehrig K."/>
            <person name="Ye F."/>
            <person name="Su P."/>
            <person name="Kiefer A.F."/>
            <person name="Nichols A."/>
            <person name="Cepeda A.J."/>
            <person name="Yan W."/>
            <person name="Fan B."/>
            <person name="Jiang Y."/>
            <person name="Adhikari A."/>
            <person name="Zheng C.-J."/>
            <person name="Schuster L."/>
            <person name="Cowan T.M."/>
            <person name="Smanski M.J."/>
            <person name="Chevrette M.G."/>
            <person name="De Carvalho L.P.S."/>
            <person name="Shen B."/>
        </authorList>
    </citation>
    <scope>NUCLEOTIDE SEQUENCE [LARGE SCALE GENOMIC DNA]</scope>
    <source>
        <strain evidence="3 4">NPDC087220</strain>
    </source>
</reference>